<evidence type="ECO:0000313" key="5">
    <source>
        <dbReference type="Proteomes" id="UP000597444"/>
    </source>
</evidence>
<keyword evidence="1" id="KW-0808">Transferase</keyword>
<dbReference type="EMBL" id="BNJK01000001">
    <property type="protein sequence ID" value="GHO92555.1"/>
    <property type="molecule type" value="Genomic_DNA"/>
</dbReference>
<keyword evidence="2" id="KW-0012">Acyltransferase</keyword>
<reference evidence="4" key="1">
    <citation type="submission" date="2020-10" db="EMBL/GenBank/DDBJ databases">
        <title>Taxonomic study of unclassified bacteria belonging to the class Ktedonobacteria.</title>
        <authorList>
            <person name="Yabe S."/>
            <person name="Wang C.M."/>
            <person name="Zheng Y."/>
            <person name="Sakai Y."/>
            <person name="Cavaletti L."/>
            <person name="Monciardini P."/>
            <person name="Donadio S."/>
        </authorList>
    </citation>
    <scope>NUCLEOTIDE SEQUENCE</scope>
    <source>
        <strain evidence="4">ID150040</strain>
    </source>
</reference>
<sequence>MLLGIALRLHAYPESVSSRPHLATIEDGGRLVATALMTPPHNLVLASDDPGEEEVWELLARNWQAKGWPMPGVLGPSQVAQSFAQTWQRLTGQPYWEGDRERVFELTRVIAPRPGPGHLRTATLADLELVLAWVQAFFEEALPDTPKEDAEETRRSWGRRIEQGGIYLWELEGGEIVSLAAQTRPVSTVISVGPVYTPPEQRGKGYASRCVAALSQLLLDRGWQRCSLFTDLANPTSNSIYQKIGYRPVCDFNKYLFG</sequence>
<dbReference type="CDD" id="cd04301">
    <property type="entry name" value="NAT_SF"/>
    <property type="match status" value="1"/>
</dbReference>
<comment type="caution">
    <text evidence="4">The sequence shown here is derived from an EMBL/GenBank/DDBJ whole genome shotgun (WGS) entry which is preliminary data.</text>
</comment>
<dbReference type="Proteomes" id="UP000597444">
    <property type="component" value="Unassembled WGS sequence"/>
</dbReference>
<dbReference type="SUPFAM" id="SSF55729">
    <property type="entry name" value="Acyl-CoA N-acyltransferases (Nat)"/>
    <property type="match status" value="1"/>
</dbReference>
<dbReference type="InterPro" id="IPR016181">
    <property type="entry name" value="Acyl_CoA_acyltransferase"/>
</dbReference>
<accession>A0A8J3IHL0</accession>
<feature type="domain" description="N-acetyltransferase" evidence="3">
    <location>
        <begin position="117"/>
        <end position="258"/>
    </location>
</feature>
<proteinExistence type="predicted"/>
<dbReference type="PANTHER" id="PTHR43877:SF2">
    <property type="entry name" value="AMINOALKYLPHOSPHONATE N-ACETYLTRANSFERASE-RELATED"/>
    <property type="match status" value="1"/>
</dbReference>
<keyword evidence="5" id="KW-1185">Reference proteome</keyword>
<protein>
    <recommendedName>
        <fullName evidence="3">N-acetyltransferase domain-containing protein</fullName>
    </recommendedName>
</protein>
<dbReference type="InterPro" id="IPR050832">
    <property type="entry name" value="Bact_Acetyltransf"/>
</dbReference>
<organism evidence="4 5">
    <name type="scientific">Reticulibacter mediterranei</name>
    <dbReference type="NCBI Taxonomy" id="2778369"/>
    <lineage>
        <taxon>Bacteria</taxon>
        <taxon>Bacillati</taxon>
        <taxon>Chloroflexota</taxon>
        <taxon>Ktedonobacteria</taxon>
        <taxon>Ktedonobacterales</taxon>
        <taxon>Reticulibacteraceae</taxon>
        <taxon>Reticulibacter</taxon>
    </lineage>
</organism>
<name>A0A8J3IHL0_9CHLR</name>
<dbReference type="GO" id="GO:0016747">
    <property type="term" value="F:acyltransferase activity, transferring groups other than amino-acyl groups"/>
    <property type="evidence" value="ECO:0007669"/>
    <property type="project" value="InterPro"/>
</dbReference>
<evidence type="ECO:0000256" key="1">
    <source>
        <dbReference type="ARBA" id="ARBA00022679"/>
    </source>
</evidence>
<evidence type="ECO:0000259" key="3">
    <source>
        <dbReference type="PROSITE" id="PS51186"/>
    </source>
</evidence>
<evidence type="ECO:0000256" key="2">
    <source>
        <dbReference type="ARBA" id="ARBA00023315"/>
    </source>
</evidence>
<dbReference type="AlphaFoldDB" id="A0A8J3IHL0"/>
<gene>
    <name evidence="4" type="ORF">KSF_026030</name>
</gene>
<dbReference type="Pfam" id="PF00583">
    <property type="entry name" value="Acetyltransf_1"/>
    <property type="match status" value="1"/>
</dbReference>
<dbReference type="Gene3D" id="3.40.630.30">
    <property type="match status" value="1"/>
</dbReference>
<dbReference type="PROSITE" id="PS51186">
    <property type="entry name" value="GNAT"/>
    <property type="match status" value="1"/>
</dbReference>
<evidence type="ECO:0000313" key="4">
    <source>
        <dbReference type="EMBL" id="GHO92555.1"/>
    </source>
</evidence>
<dbReference type="PANTHER" id="PTHR43877">
    <property type="entry name" value="AMINOALKYLPHOSPHONATE N-ACETYLTRANSFERASE-RELATED-RELATED"/>
    <property type="match status" value="1"/>
</dbReference>
<dbReference type="InterPro" id="IPR000182">
    <property type="entry name" value="GNAT_dom"/>
</dbReference>